<comment type="caution">
    <text evidence="2">The sequence shown here is derived from an EMBL/GenBank/DDBJ whole genome shotgun (WGS) entry which is preliminary data.</text>
</comment>
<dbReference type="EMBL" id="RHHB01000040">
    <property type="protein sequence ID" value="RNB45924.1"/>
    <property type="molecule type" value="Genomic_DNA"/>
</dbReference>
<keyword evidence="1" id="KW-1133">Transmembrane helix</keyword>
<feature type="transmembrane region" description="Helical" evidence="1">
    <location>
        <begin position="32"/>
        <end position="52"/>
    </location>
</feature>
<keyword evidence="1" id="KW-0472">Membrane</keyword>
<dbReference type="OrthoDB" id="7188487at2"/>
<feature type="transmembrane region" description="Helical" evidence="1">
    <location>
        <begin position="160"/>
        <end position="186"/>
    </location>
</feature>
<feature type="transmembrane region" description="Helical" evidence="1">
    <location>
        <begin position="96"/>
        <end position="116"/>
    </location>
</feature>
<sequence>MLGESLGFLLPVSGFALSAAFGLEGWGRWALLVLFGAGEGALLGLAQSLALLETSAEVPVGRWVAATSVAASVAWSIGMLPSTLGDLGVAIDWRAPGTWVVVGIAGVVLLATIPLAQWPFLVGRLPRAWRWVPLNMGAWLVGLVFTFLPSPFVDESTPAAVMFLLFAIAGVLMATTVAFITGWGLWRMATATRGRAGT</sequence>
<dbReference type="AlphaFoldDB" id="A0A3M8A3Z8"/>
<accession>A0A3M8A3Z8</accession>
<evidence type="ECO:0000313" key="2">
    <source>
        <dbReference type="EMBL" id="RNB45924.1"/>
    </source>
</evidence>
<protein>
    <submittedName>
        <fullName evidence="2">Uncharacterized protein</fullName>
    </submittedName>
</protein>
<dbReference type="Proteomes" id="UP000275048">
    <property type="component" value="Unassembled WGS sequence"/>
</dbReference>
<feature type="transmembrane region" description="Helical" evidence="1">
    <location>
        <begin position="64"/>
        <end position="84"/>
    </location>
</feature>
<proteinExistence type="predicted"/>
<evidence type="ECO:0000313" key="3">
    <source>
        <dbReference type="Proteomes" id="UP000275048"/>
    </source>
</evidence>
<keyword evidence="1" id="KW-0812">Transmembrane</keyword>
<name>A0A3M8A3Z8_9MICO</name>
<evidence type="ECO:0000256" key="1">
    <source>
        <dbReference type="SAM" id="Phobius"/>
    </source>
</evidence>
<gene>
    <name evidence="2" type="ORF">EDM22_15015</name>
</gene>
<reference evidence="2 3" key="1">
    <citation type="submission" date="2018-10" db="EMBL/GenBank/DDBJ databases">
        <title>Isolation, diversity and antibacterial activity of antinobacteria from the wheat rhizosphere soil.</title>
        <authorList>
            <person name="Sun T."/>
        </authorList>
    </citation>
    <scope>NUCLEOTIDE SEQUENCE [LARGE SCALE GENOMIC DNA]</scope>
    <source>
        <strain evidence="2 3">SJ-23</strain>
    </source>
</reference>
<feature type="transmembrane region" description="Helical" evidence="1">
    <location>
        <begin position="128"/>
        <end position="148"/>
    </location>
</feature>
<keyword evidence="3" id="KW-1185">Reference proteome</keyword>
<organism evidence="2 3">
    <name type="scientific">Agromyces tardus</name>
    <dbReference type="NCBI Taxonomy" id="2583849"/>
    <lineage>
        <taxon>Bacteria</taxon>
        <taxon>Bacillati</taxon>
        <taxon>Actinomycetota</taxon>
        <taxon>Actinomycetes</taxon>
        <taxon>Micrococcales</taxon>
        <taxon>Microbacteriaceae</taxon>
        <taxon>Agromyces</taxon>
    </lineage>
</organism>